<name>A0A9Q4FJL9_PSESX</name>
<feature type="region of interest" description="Disordered" evidence="1">
    <location>
        <begin position="1"/>
        <end position="30"/>
    </location>
</feature>
<proteinExistence type="predicted"/>
<dbReference type="AntiFam" id="ANF00261">
    <property type="entry name" value="Protein of unknown function (DUF1534)"/>
</dbReference>
<feature type="compositionally biased region" description="Basic residues" evidence="1">
    <location>
        <begin position="20"/>
        <end position="30"/>
    </location>
</feature>
<dbReference type="AlphaFoldDB" id="A0A9Q4FJL9"/>
<evidence type="ECO:0000313" key="2">
    <source>
        <dbReference type="EMBL" id="MCF5631897.1"/>
    </source>
</evidence>
<comment type="caution">
    <text evidence="2">The sequence shown here is derived from an EMBL/GenBank/DDBJ whole genome shotgun (WGS) entry which is preliminary data.</text>
</comment>
<sequence>MRDAPRHSSAPHHVIQIGRRASRTAFPRRA</sequence>
<dbReference type="Proteomes" id="UP000814010">
    <property type="component" value="Unassembled WGS sequence"/>
</dbReference>
<gene>
    <name evidence="2" type="ORF">GIV53_21890</name>
</gene>
<accession>A0A9Q4FJL9</accession>
<dbReference type="EMBL" id="WKAE01000332">
    <property type="protein sequence ID" value="MCF5631897.1"/>
    <property type="molecule type" value="Genomic_DNA"/>
</dbReference>
<protein>
    <submittedName>
        <fullName evidence="2">DUF1534 domain-containing protein</fullName>
    </submittedName>
</protein>
<evidence type="ECO:0000256" key="1">
    <source>
        <dbReference type="SAM" id="MobiDB-lite"/>
    </source>
</evidence>
<evidence type="ECO:0000313" key="3">
    <source>
        <dbReference type="Proteomes" id="UP000814010"/>
    </source>
</evidence>
<organism evidence="2 3">
    <name type="scientific">Pseudomonas syringae</name>
    <dbReference type="NCBI Taxonomy" id="317"/>
    <lineage>
        <taxon>Bacteria</taxon>
        <taxon>Pseudomonadati</taxon>
        <taxon>Pseudomonadota</taxon>
        <taxon>Gammaproteobacteria</taxon>
        <taxon>Pseudomonadales</taxon>
        <taxon>Pseudomonadaceae</taxon>
        <taxon>Pseudomonas</taxon>
    </lineage>
</organism>
<reference evidence="2" key="1">
    <citation type="submission" date="2019-11" db="EMBL/GenBank/DDBJ databases">
        <title>Epiphytic Pseudomonas syringae from cherry orchards.</title>
        <authorList>
            <person name="Hulin M.T."/>
        </authorList>
    </citation>
    <scope>NUCLEOTIDE SEQUENCE</scope>
    <source>
        <strain evidence="2">PA-2-5E</strain>
    </source>
</reference>